<sequence>MLWDTTHPLFRLQSSKYEAWGEIADIFDCEIVDLKKKFNSIFASHRREKSKVRLGGRSSWFLYNHLSFLPNHLANDETTATSVVKPRKKRKTLEETEVELSCEEYEDQGNESPMHVMIKEEPEFVEQLLPKIQYVCTKPRLTRVLKKNVAKESHRPRVLERKLFKRSEYFKKKDECDSFGEYIAMSLRKHDERTQSMIKQAINNILFEQEMKKYNAGQYVVISTVDENPLIIGDESEK</sequence>
<dbReference type="GO" id="GO:0005634">
    <property type="term" value="C:nucleus"/>
    <property type="evidence" value="ECO:0007669"/>
    <property type="project" value="TreeGrafter"/>
</dbReference>
<reference evidence="2" key="1">
    <citation type="submission" date="2021-12" db="EMBL/GenBank/DDBJ databases">
        <authorList>
            <person name="Martin H S."/>
        </authorList>
    </citation>
    <scope>NUCLEOTIDE SEQUENCE</scope>
</reference>
<dbReference type="PANTHER" id="PTHR12243">
    <property type="entry name" value="MADF DOMAIN TRANSCRIPTION FACTOR"/>
    <property type="match status" value="1"/>
</dbReference>
<feature type="non-terminal residue" evidence="2">
    <location>
        <position position="238"/>
    </location>
</feature>
<evidence type="ECO:0000313" key="3">
    <source>
        <dbReference type="Proteomes" id="UP000838878"/>
    </source>
</evidence>
<dbReference type="EMBL" id="OV170222">
    <property type="protein sequence ID" value="CAH0720587.1"/>
    <property type="molecule type" value="Genomic_DNA"/>
</dbReference>
<name>A0A8J9UVS3_9NEOP</name>
<dbReference type="OrthoDB" id="7408914at2759"/>
<dbReference type="PROSITE" id="PS51029">
    <property type="entry name" value="MADF"/>
    <property type="match status" value="1"/>
</dbReference>
<proteinExistence type="predicted"/>
<dbReference type="AlphaFoldDB" id="A0A8J9UVS3"/>
<dbReference type="InterPro" id="IPR006578">
    <property type="entry name" value="MADF-dom"/>
</dbReference>
<keyword evidence="3" id="KW-1185">Reference proteome</keyword>
<dbReference type="PANTHER" id="PTHR12243:SF67">
    <property type="entry name" value="COREPRESSOR OF PANGOLIN, ISOFORM A-RELATED"/>
    <property type="match status" value="1"/>
</dbReference>
<evidence type="ECO:0000313" key="2">
    <source>
        <dbReference type="EMBL" id="CAH0720587.1"/>
    </source>
</evidence>
<dbReference type="InterPro" id="IPR039353">
    <property type="entry name" value="TF_Adf1"/>
</dbReference>
<dbReference type="GO" id="GO:0005667">
    <property type="term" value="C:transcription regulator complex"/>
    <property type="evidence" value="ECO:0007669"/>
    <property type="project" value="TreeGrafter"/>
</dbReference>
<feature type="domain" description="MADF" evidence="1">
    <location>
        <begin position="1"/>
        <end position="74"/>
    </location>
</feature>
<organism evidence="2 3">
    <name type="scientific">Brenthis ino</name>
    <name type="common">lesser marbled fritillary</name>
    <dbReference type="NCBI Taxonomy" id="405034"/>
    <lineage>
        <taxon>Eukaryota</taxon>
        <taxon>Metazoa</taxon>
        <taxon>Ecdysozoa</taxon>
        <taxon>Arthropoda</taxon>
        <taxon>Hexapoda</taxon>
        <taxon>Insecta</taxon>
        <taxon>Pterygota</taxon>
        <taxon>Neoptera</taxon>
        <taxon>Endopterygota</taxon>
        <taxon>Lepidoptera</taxon>
        <taxon>Glossata</taxon>
        <taxon>Ditrysia</taxon>
        <taxon>Papilionoidea</taxon>
        <taxon>Nymphalidae</taxon>
        <taxon>Heliconiinae</taxon>
        <taxon>Argynnini</taxon>
        <taxon>Brenthis</taxon>
    </lineage>
</organism>
<dbReference type="SMART" id="SM00595">
    <property type="entry name" value="MADF"/>
    <property type="match status" value="1"/>
</dbReference>
<dbReference type="Proteomes" id="UP000838878">
    <property type="component" value="Chromosome 2"/>
</dbReference>
<accession>A0A8J9UVS3</accession>
<evidence type="ECO:0000259" key="1">
    <source>
        <dbReference type="PROSITE" id="PS51029"/>
    </source>
</evidence>
<dbReference type="GO" id="GO:0006357">
    <property type="term" value="P:regulation of transcription by RNA polymerase II"/>
    <property type="evidence" value="ECO:0007669"/>
    <property type="project" value="TreeGrafter"/>
</dbReference>
<protein>
    <recommendedName>
        <fullName evidence="1">MADF domain-containing protein</fullName>
    </recommendedName>
</protein>
<dbReference type="Pfam" id="PF10545">
    <property type="entry name" value="MADF_DNA_bdg"/>
    <property type="match status" value="1"/>
</dbReference>
<gene>
    <name evidence="2" type="ORF">BINO364_LOCUS6800</name>
</gene>